<dbReference type="PROSITE" id="PS00137">
    <property type="entry name" value="SUBTILASE_HIS"/>
    <property type="match status" value="1"/>
</dbReference>
<dbReference type="PANTHER" id="PTHR42884">
    <property type="entry name" value="PROPROTEIN CONVERTASE SUBTILISIN/KEXIN-RELATED"/>
    <property type="match status" value="1"/>
</dbReference>
<dbReference type="InterPro" id="IPR023828">
    <property type="entry name" value="Peptidase_S8_Ser-AS"/>
</dbReference>
<dbReference type="EMBL" id="CP087164">
    <property type="protein sequence ID" value="UGS37776.1"/>
    <property type="molecule type" value="Genomic_DNA"/>
</dbReference>
<dbReference type="InterPro" id="IPR000209">
    <property type="entry name" value="Peptidase_S8/S53_dom"/>
</dbReference>
<dbReference type="PANTHER" id="PTHR42884:SF14">
    <property type="entry name" value="NEUROENDOCRINE CONVERTASE 1"/>
    <property type="match status" value="1"/>
</dbReference>
<evidence type="ECO:0000313" key="8">
    <source>
        <dbReference type="EMBL" id="UGS37776.1"/>
    </source>
</evidence>
<evidence type="ECO:0000256" key="2">
    <source>
        <dbReference type="ARBA" id="ARBA00022801"/>
    </source>
</evidence>
<sequence>MRRLVLVCLAVALGLPASAGAATTGRLLVSLRATPSGHATAATAASAVAARAGAVPAGRIVTQVGMVTVRPRAGQTLRALAARLRRDPAVRAVDAEHRATPRLVPDDPVFSTPDPAAAGQTLAWWAVRENFPAAWDRADGDSVTVAVIDQGVEISHPDLAGKIRAAVDFDSDPGHGPATEDEAGHGTHVASLACAQPGNGIGLAGAGFDCGLLVEKSDLTNSSVVRAIVDATDRGASVISMSFGTDDRSRAPQAMIDAVSYAYDRGAVLVAAAADKRTTEQGFPANILQPTGTGPDIAAGKGLSVTAADFTDEAASFAGDGSQISIAAYGAFSRPGADGVLGAFTAGPNEIELGASGKPCNCRTTLAGDARYAFLAGTSMATPIVAGAAALVRDANPDLGPADVMQVLKRTARRPGGGGWTDGLGWGIVDAGAAVQGALRLDRRPPTSSVLAPSTTSGRSLVLRVTATDTAAPGVRVAGVRSVRVYRSRNGGAAHLVTTTTSRRLRVRVPSRGRYAFYTQAVDRAGNLEPAPQSPDARTRVATV</sequence>
<feature type="domain" description="Peptidase S8/S53" evidence="7">
    <location>
        <begin position="140"/>
        <end position="427"/>
    </location>
</feature>
<gene>
    <name evidence="8" type="ORF">DSM104329_04197</name>
</gene>
<feature type="active site" description="Charge relay system" evidence="4 5">
    <location>
        <position position="149"/>
    </location>
</feature>
<dbReference type="PRINTS" id="PR00723">
    <property type="entry name" value="SUBTILISIN"/>
</dbReference>
<evidence type="ECO:0000313" key="9">
    <source>
        <dbReference type="Proteomes" id="UP001162834"/>
    </source>
</evidence>
<evidence type="ECO:0000256" key="1">
    <source>
        <dbReference type="ARBA" id="ARBA00022670"/>
    </source>
</evidence>
<feature type="active site" description="Charge relay system" evidence="4 5">
    <location>
        <position position="379"/>
    </location>
</feature>
<keyword evidence="9" id="KW-1185">Reference proteome</keyword>
<keyword evidence="3 5" id="KW-0720">Serine protease</keyword>
<dbReference type="InterPro" id="IPR036852">
    <property type="entry name" value="Peptidase_S8/S53_dom_sf"/>
</dbReference>
<dbReference type="GO" id="GO:0016485">
    <property type="term" value="P:protein processing"/>
    <property type="evidence" value="ECO:0007669"/>
    <property type="project" value="TreeGrafter"/>
</dbReference>
<evidence type="ECO:0000256" key="5">
    <source>
        <dbReference type="PROSITE-ProRule" id="PRU01240"/>
    </source>
</evidence>
<dbReference type="AlphaFoldDB" id="A0A9E6Y1N4"/>
<evidence type="ECO:0000256" key="4">
    <source>
        <dbReference type="PIRSR" id="PIRSR615500-1"/>
    </source>
</evidence>
<organism evidence="8 9">
    <name type="scientific">Capillimicrobium parvum</name>
    <dbReference type="NCBI Taxonomy" id="2884022"/>
    <lineage>
        <taxon>Bacteria</taxon>
        <taxon>Bacillati</taxon>
        <taxon>Actinomycetota</taxon>
        <taxon>Thermoleophilia</taxon>
        <taxon>Solirubrobacterales</taxon>
        <taxon>Capillimicrobiaceae</taxon>
        <taxon>Capillimicrobium</taxon>
    </lineage>
</organism>
<feature type="chain" id="PRO_5038476933" description="Peptidase S8/S53 domain-containing protein" evidence="6">
    <location>
        <begin position="22"/>
        <end position="544"/>
    </location>
</feature>
<protein>
    <recommendedName>
        <fullName evidence="7">Peptidase S8/S53 domain-containing protein</fullName>
    </recommendedName>
</protein>
<dbReference type="GO" id="GO:0004252">
    <property type="term" value="F:serine-type endopeptidase activity"/>
    <property type="evidence" value="ECO:0007669"/>
    <property type="project" value="UniProtKB-UniRule"/>
</dbReference>
<evidence type="ECO:0000256" key="3">
    <source>
        <dbReference type="ARBA" id="ARBA00022825"/>
    </source>
</evidence>
<evidence type="ECO:0000259" key="7">
    <source>
        <dbReference type="Pfam" id="PF00082"/>
    </source>
</evidence>
<comment type="similarity">
    <text evidence="5">Belongs to the peptidase S8 family.</text>
</comment>
<feature type="active site" description="Charge relay system" evidence="4 5">
    <location>
        <position position="185"/>
    </location>
</feature>
<keyword evidence="2 5" id="KW-0378">Hydrolase</keyword>
<dbReference type="KEGG" id="sbae:DSM104329_04197"/>
<keyword evidence="6" id="KW-0732">Signal</keyword>
<dbReference type="GO" id="GO:0016020">
    <property type="term" value="C:membrane"/>
    <property type="evidence" value="ECO:0007669"/>
    <property type="project" value="TreeGrafter"/>
</dbReference>
<dbReference type="InterPro" id="IPR015500">
    <property type="entry name" value="Peptidase_S8_subtilisin-rel"/>
</dbReference>
<dbReference type="Gene3D" id="3.40.50.200">
    <property type="entry name" value="Peptidase S8/S53 domain"/>
    <property type="match status" value="1"/>
</dbReference>
<dbReference type="PROSITE" id="PS51892">
    <property type="entry name" value="SUBTILASE"/>
    <property type="match status" value="1"/>
</dbReference>
<dbReference type="InterPro" id="IPR022398">
    <property type="entry name" value="Peptidase_S8_His-AS"/>
</dbReference>
<name>A0A9E6Y1N4_9ACTN</name>
<proteinExistence type="inferred from homology"/>
<accession>A0A9E6Y1N4</accession>
<dbReference type="RefSeq" id="WP_259311820.1">
    <property type="nucleotide sequence ID" value="NZ_CP087164.1"/>
</dbReference>
<dbReference type="Pfam" id="PF00082">
    <property type="entry name" value="Peptidase_S8"/>
    <property type="match status" value="1"/>
</dbReference>
<dbReference type="SUPFAM" id="SSF52743">
    <property type="entry name" value="Subtilisin-like"/>
    <property type="match status" value="1"/>
</dbReference>
<reference evidence="8" key="1">
    <citation type="journal article" date="2022" name="Int. J. Syst. Evol. Microbiol.">
        <title>Pseudomonas aegrilactucae sp. nov. and Pseudomonas morbosilactucae sp. nov., pathogens causing bacterial rot of lettuce in Japan.</title>
        <authorList>
            <person name="Sawada H."/>
            <person name="Fujikawa T."/>
            <person name="Satou M."/>
        </authorList>
    </citation>
    <scope>NUCLEOTIDE SEQUENCE</scope>
    <source>
        <strain evidence="8">0166_1</strain>
    </source>
</reference>
<dbReference type="Proteomes" id="UP001162834">
    <property type="component" value="Chromosome"/>
</dbReference>
<keyword evidence="1 5" id="KW-0645">Protease</keyword>
<dbReference type="PROSITE" id="PS00138">
    <property type="entry name" value="SUBTILASE_SER"/>
    <property type="match status" value="1"/>
</dbReference>
<feature type="signal peptide" evidence="6">
    <location>
        <begin position="1"/>
        <end position="21"/>
    </location>
</feature>
<evidence type="ECO:0000256" key="6">
    <source>
        <dbReference type="SAM" id="SignalP"/>
    </source>
</evidence>